<accession>A0A2Z3HA93</accession>
<feature type="transmembrane region" description="Helical" evidence="2">
    <location>
        <begin position="49"/>
        <end position="71"/>
    </location>
</feature>
<evidence type="ECO:0000313" key="3">
    <source>
        <dbReference type="EMBL" id="AWM41811.1"/>
    </source>
</evidence>
<organism evidence="3 4">
    <name type="scientific">Gemmata obscuriglobus</name>
    <dbReference type="NCBI Taxonomy" id="114"/>
    <lineage>
        <taxon>Bacteria</taxon>
        <taxon>Pseudomonadati</taxon>
        <taxon>Planctomycetota</taxon>
        <taxon>Planctomycetia</taxon>
        <taxon>Gemmatales</taxon>
        <taxon>Gemmataceae</taxon>
        <taxon>Gemmata</taxon>
    </lineage>
</organism>
<reference evidence="3 4" key="1">
    <citation type="submission" date="2018-01" db="EMBL/GenBank/DDBJ databases">
        <title>G. obscuriglobus.</title>
        <authorList>
            <person name="Franke J."/>
            <person name="Blomberg W."/>
            <person name="Selmecki A."/>
        </authorList>
    </citation>
    <scope>NUCLEOTIDE SEQUENCE [LARGE SCALE GENOMIC DNA]</scope>
    <source>
        <strain evidence="3 4">DSM 5831</strain>
    </source>
</reference>
<feature type="region of interest" description="Disordered" evidence="1">
    <location>
        <begin position="92"/>
        <end position="112"/>
    </location>
</feature>
<dbReference type="OrthoDB" id="9984575at2"/>
<keyword evidence="2" id="KW-0472">Membrane</keyword>
<dbReference type="KEGG" id="gog:C1280_35675"/>
<evidence type="ECO:0000313" key="4">
    <source>
        <dbReference type="Proteomes" id="UP000245802"/>
    </source>
</evidence>
<keyword evidence="2" id="KW-1133">Transmembrane helix</keyword>
<keyword evidence="4" id="KW-1185">Reference proteome</keyword>
<protein>
    <submittedName>
        <fullName evidence="3">Uncharacterized protein</fullName>
    </submittedName>
</protein>
<evidence type="ECO:0000256" key="2">
    <source>
        <dbReference type="SAM" id="Phobius"/>
    </source>
</evidence>
<evidence type="ECO:0000256" key="1">
    <source>
        <dbReference type="SAM" id="MobiDB-lite"/>
    </source>
</evidence>
<dbReference type="RefSeq" id="WP_010036683.1">
    <property type="nucleotide sequence ID" value="NZ_CP025958.1"/>
</dbReference>
<dbReference type="Proteomes" id="UP000245802">
    <property type="component" value="Chromosome"/>
</dbReference>
<sequence>MSTPAPQHPPNRPDPLAVALAQLDPSPHGFNWHALMFAAGRESKARALLFWRVVAGGCALVAVGLAVVLVFRPAPQPTERIVYIDRFTPPPKGAAPAVEPAPAPSWTDSPAPEPGAAVRWFGVRNEVLTVGLGALPPLGPSAPPPGEK</sequence>
<gene>
    <name evidence="3" type="ORF">C1280_35675</name>
</gene>
<name>A0A2Z3HA93_9BACT</name>
<keyword evidence="2" id="KW-0812">Transmembrane</keyword>
<dbReference type="EMBL" id="CP025958">
    <property type="protein sequence ID" value="AWM41811.1"/>
    <property type="molecule type" value="Genomic_DNA"/>
</dbReference>
<dbReference type="AlphaFoldDB" id="A0A2Z3HA93"/>
<feature type="compositionally biased region" description="Pro residues" evidence="1">
    <location>
        <begin position="92"/>
        <end position="103"/>
    </location>
</feature>
<proteinExistence type="predicted"/>